<sequence>MSKGKKGMKYFTAFLLLFLLFFTACGRQGPQKNQKALEDRLKILEERVTVLEKGISKLNSSPAVQSEEGKANNTEKVKNTEKGKEKISEVTKDAKKNKPDFFYFADYKIEIQNFTYRMGEGNTIEYFGDIINKGDKNIDNLSLIIEFFDYEGALIGGHSFPIKIIFAKNKRSFTNSDSIRGGFKNIFRYDIKIKYVGYEGGHLKEREEDKFNE</sequence>
<evidence type="ECO:0000313" key="3">
    <source>
        <dbReference type="Proteomes" id="UP000034539"/>
    </source>
</evidence>
<feature type="compositionally biased region" description="Basic and acidic residues" evidence="1">
    <location>
        <begin position="67"/>
        <end position="82"/>
    </location>
</feature>
<feature type="region of interest" description="Disordered" evidence="1">
    <location>
        <begin position="61"/>
        <end position="82"/>
    </location>
</feature>
<reference evidence="2 3" key="1">
    <citation type="journal article" date="2015" name="Nature">
        <title>rRNA introns, odd ribosomes, and small enigmatic genomes across a large radiation of phyla.</title>
        <authorList>
            <person name="Brown C.T."/>
            <person name="Hug L.A."/>
            <person name="Thomas B.C."/>
            <person name="Sharon I."/>
            <person name="Castelle C.J."/>
            <person name="Singh A."/>
            <person name="Wilkins M.J."/>
            <person name="Williams K.H."/>
            <person name="Banfield J.F."/>
        </authorList>
    </citation>
    <scope>NUCLEOTIDE SEQUENCE [LARGE SCALE GENOMIC DNA]</scope>
</reference>
<evidence type="ECO:0000313" key="2">
    <source>
        <dbReference type="EMBL" id="KKR30913.1"/>
    </source>
</evidence>
<dbReference type="PROSITE" id="PS51257">
    <property type="entry name" value="PROKAR_LIPOPROTEIN"/>
    <property type="match status" value="1"/>
</dbReference>
<proteinExistence type="predicted"/>
<name>A0A0G0PSM0_9BACT</name>
<dbReference type="Proteomes" id="UP000034539">
    <property type="component" value="Unassembled WGS sequence"/>
</dbReference>
<evidence type="ECO:0000256" key="1">
    <source>
        <dbReference type="SAM" id="MobiDB-lite"/>
    </source>
</evidence>
<organism evidence="2 3">
    <name type="scientific">Candidatus Gottesmanbacteria bacterium GW2011_GWC2_39_8</name>
    <dbReference type="NCBI Taxonomy" id="1618450"/>
    <lineage>
        <taxon>Bacteria</taxon>
        <taxon>Candidatus Gottesmaniibacteriota</taxon>
    </lineage>
</organism>
<dbReference type="EMBL" id="LBXN01000090">
    <property type="protein sequence ID" value="KKR30913.1"/>
    <property type="molecule type" value="Genomic_DNA"/>
</dbReference>
<evidence type="ECO:0008006" key="4">
    <source>
        <dbReference type="Google" id="ProtNLM"/>
    </source>
</evidence>
<dbReference type="AlphaFoldDB" id="A0A0G0PSM0"/>
<accession>A0A0G0PSM0</accession>
<gene>
    <name evidence="2" type="ORF">UT63_C0090G0003</name>
</gene>
<protein>
    <recommendedName>
        <fullName evidence="4">Lipoprotein</fullName>
    </recommendedName>
</protein>
<comment type="caution">
    <text evidence="2">The sequence shown here is derived from an EMBL/GenBank/DDBJ whole genome shotgun (WGS) entry which is preliminary data.</text>
</comment>